<organism evidence="4 5">
    <name type="scientific">Bugula neritina</name>
    <name type="common">Brown bryozoan</name>
    <name type="synonym">Sertularia neritina</name>
    <dbReference type="NCBI Taxonomy" id="10212"/>
    <lineage>
        <taxon>Eukaryota</taxon>
        <taxon>Metazoa</taxon>
        <taxon>Spiralia</taxon>
        <taxon>Lophotrochozoa</taxon>
        <taxon>Bryozoa</taxon>
        <taxon>Gymnolaemata</taxon>
        <taxon>Cheilostomatida</taxon>
        <taxon>Flustrina</taxon>
        <taxon>Buguloidea</taxon>
        <taxon>Bugulidae</taxon>
        <taxon>Bugula</taxon>
    </lineage>
</organism>
<dbReference type="PANTHER" id="PTHR10578:SF149">
    <property type="entry name" value="2-HYDROXYACID OXIDASE 2"/>
    <property type="match status" value="1"/>
</dbReference>
<dbReference type="InterPro" id="IPR000262">
    <property type="entry name" value="FMN-dep_DH"/>
</dbReference>
<dbReference type="InterPro" id="IPR013785">
    <property type="entry name" value="Aldolase_TIM"/>
</dbReference>
<gene>
    <name evidence="4" type="ORF">EB796_003924</name>
</gene>
<accession>A0A7J7KJI3</accession>
<evidence type="ECO:0000256" key="2">
    <source>
        <dbReference type="ARBA" id="ARBA00023002"/>
    </source>
</evidence>
<dbReference type="InterPro" id="IPR037396">
    <property type="entry name" value="FMN_HAD"/>
</dbReference>
<keyword evidence="5" id="KW-1185">Reference proteome</keyword>
<dbReference type="OrthoDB" id="6274671at2759"/>
<comment type="cofactor">
    <cofactor evidence="1">
        <name>FMN</name>
        <dbReference type="ChEBI" id="CHEBI:58210"/>
    </cofactor>
</comment>
<comment type="caution">
    <text evidence="4">The sequence shown here is derived from an EMBL/GenBank/DDBJ whole genome shotgun (WGS) entry which is preliminary data.</text>
</comment>
<dbReference type="EMBL" id="VXIV02000521">
    <property type="protein sequence ID" value="KAF6037768.1"/>
    <property type="molecule type" value="Genomic_DNA"/>
</dbReference>
<dbReference type="Proteomes" id="UP000593567">
    <property type="component" value="Unassembled WGS sequence"/>
</dbReference>
<evidence type="ECO:0000259" key="3">
    <source>
        <dbReference type="PROSITE" id="PS51349"/>
    </source>
</evidence>
<proteinExistence type="predicted"/>
<protein>
    <submittedName>
        <fullName evidence="4">HAO2</fullName>
    </submittedName>
</protein>
<sequence>MGVGYGPSRCLSWDLHVSQYIINHENRADNRECPRAPSVVSTLCLQRQRYDQTAGKAGRESWLFEIMDSLKTPLWSAESNDYAFLDSIFDVTVTCEYIQWITTITDLPIVAKGVLSGVDAVKALESGCKAIYVSSHGGRQLDAIPSSISVLSEVVKAVNGRAEVYLDGGVRTGTDVLKALALGARAVFVGRPPLYGLAVAGEEGARNVLTILRNELKLAMQLSGVTDVEDVPQSLVTYAARL</sequence>
<dbReference type="Pfam" id="PF01070">
    <property type="entry name" value="FMN_dh"/>
    <property type="match status" value="1"/>
</dbReference>
<evidence type="ECO:0000313" key="4">
    <source>
        <dbReference type="EMBL" id="KAF6037768.1"/>
    </source>
</evidence>
<dbReference type="Gene3D" id="3.20.20.70">
    <property type="entry name" value="Aldolase class I"/>
    <property type="match status" value="1"/>
</dbReference>
<name>A0A7J7KJI3_BUGNE</name>
<evidence type="ECO:0000313" key="5">
    <source>
        <dbReference type="Proteomes" id="UP000593567"/>
    </source>
</evidence>
<keyword evidence="2" id="KW-0560">Oxidoreductase</keyword>
<dbReference type="SUPFAM" id="SSF51395">
    <property type="entry name" value="FMN-linked oxidoreductases"/>
    <property type="match status" value="1"/>
</dbReference>
<dbReference type="AlphaFoldDB" id="A0A7J7KJI3"/>
<evidence type="ECO:0000256" key="1">
    <source>
        <dbReference type="ARBA" id="ARBA00001917"/>
    </source>
</evidence>
<dbReference type="PROSITE" id="PS51349">
    <property type="entry name" value="FMN_HYDROXY_ACID_DH_2"/>
    <property type="match status" value="1"/>
</dbReference>
<reference evidence="4" key="1">
    <citation type="submission" date="2020-06" db="EMBL/GenBank/DDBJ databases">
        <title>Draft genome of Bugula neritina, a colonial animal packing powerful symbionts and potential medicines.</title>
        <authorList>
            <person name="Rayko M."/>
        </authorList>
    </citation>
    <scope>NUCLEOTIDE SEQUENCE [LARGE SCALE GENOMIC DNA]</scope>
    <source>
        <strain evidence="4">Kwan_BN1</strain>
    </source>
</reference>
<feature type="domain" description="FMN hydroxy acid dehydrogenase" evidence="3">
    <location>
        <begin position="1"/>
        <end position="241"/>
    </location>
</feature>
<dbReference type="PANTHER" id="PTHR10578">
    <property type="entry name" value="S -2-HYDROXY-ACID OXIDASE-RELATED"/>
    <property type="match status" value="1"/>
</dbReference>
<dbReference type="GO" id="GO:0016491">
    <property type="term" value="F:oxidoreductase activity"/>
    <property type="evidence" value="ECO:0007669"/>
    <property type="project" value="UniProtKB-KW"/>
</dbReference>